<evidence type="ECO:0000256" key="8">
    <source>
        <dbReference type="SAM" id="Phobius"/>
    </source>
</evidence>
<dbReference type="PANTHER" id="PTHR19315">
    <property type="entry name" value="ER MEMBRANE PROTEIN COMPLEX SUBUNIT 4"/>
    <property type="match status" value="1"/>
</dbReference>
<evidence type="ECO:0000256" key="5">
    <source>
        <dbReference type="ARBA" id="ARBA00022824"/>
    </source>
</evidence>
<dbReference type="VEuPathDB" id="CryptoDB:cand_023890"/>
<comment type="subcellular location">
    <subcellularLocation>
        <location evidence="1">Endoplasmic reticulum membrane</location>
        <topology evidence="1">Multi-pass membrane protein</topology>
    </subcellularLocation>
</comment>
<comment type="similarity">
    <text evidence="2">Belongs to the EMC4 family.</text>
</comment>
<accession>A0A1J4MRK8</accession>
<gene>
    <name evidence="9" type="ORF">cand_023890</name>
</gene>
<dbReference type="AlphaFoldDB" id="A0A1J4MRK8"/>
<keyword evidence="4 8" id="KW-0812">Transmembrane</keyword>
<evidence type="ECO:0000256" key="7">
    <source>
        <dbReference type="ARBA" id="ARBA00023136"/>
    </source>
</evidence>
<dbReference type="Pfam" id="PF06417">
    <property type="entry name" value="EMC4"/>
    <property type="match status" value="1"/>
</dbReference>
<sequence>MRPTPVNHKWSFSQSIRNNDRNRGCQTNLVGCYEDIQNSNSLLEIRSTLNLTDINNKAWSTALIPLKTMGMTFFMMYMSGNNAGIFGILIIGYALINSIKILFSVQQHFLPLQNITNKSFLFQRILYILYSLGGILFILYRLINMGLIPVNRGDFINNLPSHDFPFRIGL</sequence>
<evidence type="ECO:0000256" key="1">
    <source>
        <dbReference type="ARBA" id="ARBA00004477"/>
    </source>
</evidence>
<dbReference type="Proteomes" id="UP000186804">
    <property type="component" value="Unassembled WGS sequence"/>
</dbReference>
<keyword evidence="5" id="KW-0256">Endoplasmic reticulum</keyword>
<evidence type="ECO:0000313" key="9">
    <source>
        <dbReference type="EMBL" id="OII76814.1"/>
    </source>
</evidence>
<dbReference type="RefSeq" id="XP_067068660.1">
    <property type="nucleotide sequence ID" value="XM_067212619.1"/>
</dbReference>
<keyword evidence="10" id="KW-1185">Reference proteome</keyword>
<keyword evidence="6 8" id="KW-1133">Transmembrane helix</keyword>
<evidence type="ECO:0000256" key="4">
    <source>
        <dbReference type="ARBA" id="ARBA00022692"/>
    </source>
</evidence>
<evidence type="ECO:0000256" key="2">
    <source>
        <dbReference type="ARBA" id="ARBA00007715"/>
    </source>
</evidence>
<dbReference type="GO" id="GO:0005789">
    <property type="term" value="C:endoplasmic reticulum membrane"/>
    <property type="evidence" value="ECO:0007669"/>
    <property type="project" value="UniProtKB-SubCell"/>
</dbReference>
<feature type="transmembrane region" description="Helical" evidence="8">
    <location>
        <begin position="125"/>
        <end position="143"/>
    </location>
</feature>
<dbReference type="InterPro" id="IPR009445">
    <property type="entry name" value="TMEM85/Emc4"/>
</dbReference>
<proteinExistence type="inferred from homology"/>
<evidence type="ECO:0000256" key="3">
    <source>
        <dbReference type="ARBA" id="ARBA00020820"/>
    </source>
</evidence>
<dbReference type="OrthoDB" id="369569at2759"/>
<name>A0A1J4MRK8_9CRYT</name>
<organism evidence="9 10">
    <name type="scientific">Cryptosporidium andersoni</name>
    <dbReference type="NCBI Taxonomy" id="117008"/>
    <lineage>
        <taxon>Eukaryota</taxon>
        <taxon>Sar</taxon>
        <taxon>Alveolata</taxon>
        <taxon>Apicomplexa</taxon>
        <taxon>Conoidasida</taxon>
        <taxon>Coccidia</taxon>
        <taxon>Eucoccidiorida</taxon>
        <taxon>Eimeriorina</taxon>
        <taxon>Cryptosporidiidae</taxon>
        <taxon>Cryptosporidium</taxon>
    </lineage>
</organism>
<dbReference type="EMBL" id="LRBS01000049">
    <property type="protein sequence ID" value="OII76814.1"/>
    <property type="molecule type" value="Genomic_DNA"/>
</dbReference>
<dbReference type="GeneID" id="92366573"/>
<keyword evidence="7 8" id="KW-0472">Membrane</keyword>
<comment type="caution">
    <text evidence="9">The sequence shown here is derived from an EMBL/GenBank/DDBJ whole genome shotgun (WGS) entry which is preliminary data.</text>
</comment>
<feature type="transmembrane region" description="Helical" evidence="8">
    <location>
        <begin position="85"/>
        <end position="105"/>
    </location>
</feature>
<reference evidence="9 10" key="1">
    <citation type="submission" date="2016-10" db="EMBL/GenBank/DDBJ databases">
        <title>Reductive evolution of mitochondrial metabolism and differential evolution of invasion-related proteins in Cryptosporidium.</title>
        <authorList>
            <person name="Liu S."/>
            <person name="Roellig D.M."/>
            <person name="Guo Y."/>
            <person name="Li N."/>
            <person name="Frace M.A."/>
            <person name="Tang K."/>
            <person name="Zhang L."/>
            <person name="Feng Y."/>
            <person name="Xiao L."/>
        </authorList>
    </citation>
    <scope>NUCLEOTIDE SEQUENCE [LARGE SCALE GENOMIC DNA]</scope>
    <source>
        <strain evidence="9">30847</strain>
    </source>
</reference>
<evidence type="ECO:0000256" key="6">
    <source>
        <dbReference type="ARBA" id="ARBA00022989"/>
    </source>
</evidence>
<evidence type="ECO:0000313" key="10">
    <source>
        <dbReference type="Proteomes" id="UP000186804"/>
    </source>
</evidence>
<protein>
    <recommendedName>
        <fullName evidence="3">ER membrane protein complex subunit 4</fullName>
    </recommendedName>
</protein>